<dbReference type="Pfam" id="PF03171">
    <property type="entry name" value="2OG-FeII_Oxy"/>
    <property type="match status" value="1"/>
</dbReference>
<dbReference type="EMBL" id="KZ992950">
    <property type="protein sequence ID" value="RKP06119.1"/>
    <property type="molecule type" value="Genomic_DNA"/>
</dbReference>
<dbReference type="Gene3D" id="2.60.120.330">
    <property type="entry name" value="B-lactam Antibiotic, Isopenicillin N Synthase, Chain"/>
    <property type="match status" value="1"/>
</dbReference>
<name>A0A4V1IW29_9FUNG</name>
<evidence type="ECO:0000259" key="2">
    <source>
        <dbReference type="PROSITE" id="PS51471"/>
    </source>
</evidence>
<dbReference type="InterPro" id="IPR050231">
    <property type="entry name" value="Iron_ascorbate_oxido_reductase"/>
</dbReference>
<dbReference type="AlphaFoldDB" id="A0A4V1IW29"/>
<dbReference type="OrthoDB" id="288590at2759"/>
<sequence>MTVDNLPLIELPIIDFGPYLDPSSTAEQRQAVDHAIDKACRHLGIFYLVNHGIPQELCDKMSVIARQFFSLPFEEKRKHKVGGEVRGYWFTTNAEDLSNIPCEGIAFHPPVNQCSNGVAPDIDPASPEARLPTTHDALGGQHSWPNDHFRAHAEELLSHIVPLKVRLLDSISNCLGLSDASRKLVQNTVPHIAFNSYSSLTKAQMEEGVSNLVEHTDPGTITILTQDVDVVALQVKDSDGKWCGVKPIPGSFVVNVGSSLNRFTGNQYVDTLHRVIHCSEKSRISMALLADPVFDVVIEPLPECPFKTDLAKFVPKTFGAFYLDQVPEDH</sequence>
<evidence type="ECO:0000313" key="3">
    <source>
        <dbReference type="EMBL" id="RKP06119.1"/>
    </source>
</evidence>
<keyword evidence="1" id="KW-0560">Oxidoreductase</keyword>
<dbReference type="SUPFAM" id="SSF51197">
    <property type="entry name" value="Clavaminate synthase-like"/>
    <property type="match status" value="1"/>
</dbReference>
<protein>
    <recommendedName>
        <fullName evidence="2">Fe2OG dioxygenase domain-containing protein</fullName>
    </recommendedName>
</protein>
<evidence type="ECO:0000313" key="4">
    <source>
        <dbReference type="Proteomes" id="UP000271241"/>
    </source>
</evidence>
<organism evidence="3 4">
    <name type="scientific">Thamnocephalis sphaerospora</name>
    <dbReference type="NCBI Taxonomy" id="78915"/>
    <lineage>
        <taxon>Eukaryota</taxon>
        <taxon>Fungi</taxon>
        <taxon>Fungi incertae sedis</taxon>
        <taxon>Zoopagomycota</taxon>
        <taxon>Zoopagomycotina</taxon>
        <taxon>Zoopagomycetes</taxon>
        <taxon>Zoopagales</taxon>
        <taxon>Sigmoideomycetaceae</taxon>
        <taxon>Thamnocephalis</taxon>
    </lineage>
</organism>
<dbReference type="Pfam" id="PF14226">
    <property type="entry name" value="DIOX_N"/>
    <property type="match status" value="1"/>
</dbReference>
<dbReference type="GO" id="GO:0016491">
    <property type="term" value="F:oxidoreductase activity"/>
    <property type="evidence" value="ECO:0007669"/>
    <property type="project" value="UniProtKB-KW"/>
</dbReference>
<proteinExistence type="inferred from homology"/>
<dbReference type="InterPro" id="IPR044861">
    <property type="entry name" value="IPNS-like_FE2OG_OXY"/>
</dbReference>
<dbReference type="PROSITE" id="PS51471">
    <property type="entry name" value="FE2OG_OXY"/>
    <property type="match status" value="1"/>
</dbReference>
<dbReference type="STRING" id="78915.A0A4V1IW29"/>
<dbReference type="InterPro" id="IPR026992">
    <property type="entry name" value="DIOX_N"/>
</dbReference>
<keyword evidence="1" id="KW-0479">Metal-binding</keyword>
<dbReference type="PRINTS" id="PR00682">
    <property type="entry name" value="IPNSYNTHASE"/>
</dbReference>
<keyword evidence="1" id="KW-0408">Iron</keyword>
<dbReference type="Proteomes" id="UP000271241">
    <property type="component" value="Unassembled WGS sequence"/>
</dbReference>
<keyword evidence="4" id="KW-1185">Reference proteome</keyword>
<accession>A0A4V1IW29</accession>
<dbReference type="GO" id="GO:0046872">
    <property type="term" value="F:metal ion binding"/>
    <property type="evidence" value="ECO:0007669"/>
    <property type="project" value="UniProtKB-KW"/>
</dbReference>
<dbReference type="InterPro" id="IPR027443">
    <property type="entry name" value="IPNS-like_sf"/>
</dbReference>
<gene>
    <name evidence="3" type="ORF">THASP1DRAFT_32060</name>
</gene>
<evidence type="ECO:0000256" key="1">
    <source>
        <dbReference type="RuleBase" id="RU003682"/>
    </source>
</evidence>
<dbReference type="InterPro" id="IPR005123">
    <property type="entry name" value="Oxoglu/Fe-dep_dioxygenase_dom"/>
</dbReference>
<reference evidence="4" key="1">
    <citation type="journal article" date="2018" name="Nat. Microbiol.">
        <title>Leveraging single-cell genomics to expand the fungal tree of life.</title>
        <authorList>
            <person name="Ahrendt S.R."/>
            <person name="Quandt C.A."/>
            <person name="Ciobanu D."/>
            <person name="Clum A."/>
            <person name="Salamov A."/>
            <person name="Andreopoulos B."/>
            <person name="Cheng J.F."/>
            <person name="Woyke T."/>
            <person name="Pelin A."/>
            <person name="Henrissat B."/>
            <person name="Reynolds N.K."/>
            <person name="Benny G.L."/>
            <person name="Smith M.E."/>
            <person name="James T.Y."/>
            <person name="Grigoriev I.V."/>
        </authorList>
    </citation>
    <scope>NUCLEOTIDE SEQUENCE [LARGE SCALE GENOMIC DNA]</scope>
    <source>
        <strain evidence="4">RSA 1356</strain>
    </source>
</reference>
<feature type="domain" description="Fe2OG dioxygenase" evidence="2">
    <location>
        <begin position="188"/>
        <end position="292"/>
    </location>
</feature>
<dbReference type="PANTHER" id="PTHR47990">
    <property type="entry name" value="2-OXOGLUTARATE (2OG) AND FE(II)-DEPENDENT OXYGENASE SUPERFAMILY PROTEIN-RELATED"/>
    <property type="match status" value="1"/>
</dbReference>
<comment type="similarity">
    <text evidence="1">Belongs to the iron/ascorbate-dependent oxidoreductase family.</text>
</comment>